<reference evidence="1 2" key="1">
    <citation type="submission" date="2024-11" db="EMBL/GenBank/DDBJ databases">
        <title>Chromosome-level genome assembly of Eucalyptus globulus Labill. provides insights into its genome evolution.</title>
        <authorList>
            <person name="Li X."/>
        </authorList>
    </citation>
    <scope>NUCLEOTIDE SEQUENCE [LARGE SCALE GENOMIC DNA]</scope>
    <source>
        <strain evidence="1">CL2024</strain>
        <tissue evidence="1">Fresh tender leaves</tissue>
    </source>
</reference>
<evidence type="ECO:0000313" key="2">
    <source>
        <dbReference type="Proteomes" id="UP001634007"/>
    </source>
</evidence>
<comment type="caution">
    <text evidence="1">The sequence shown here is derived from an EMBL/GenBank/DDBJ whole genome shotgun (WGS) entry which is preliminary data.</text>
</comment>
<gene>
    <name evidence="1" type="ORF">ACJRO7_030064</name>
</gene>
<evidence type="ECO:0000313" key="1">
    <source>
        <dbReference type="EMBL" id="KAL3724990.1"/>
    </source>
</evidence>
<dbReference type="Proteomes" id="UP001634007">
    <property type="component" value="Unassembled WGS sequence"/>
</dbReference>
<proteinExistence type="predicted"/>
<dbReference type="AlphaFoldDB" id="A0ABD3JCZ7"/>
<keyword evidence="2" id="KW-1185">Reference proteome</keyword>
<organism evidence="1 2">
    <name type="scientific">Eucalyptus globulus</name>
    <name type="common">Tasmanian blue gum</name>
    <dbReference type="NCBI Taxonomy" id="34317"/>
    <lineage>
        <taxon>Eukaryota</taxon>
        <taxon>Viridiplantae</taxon>
        <taxon>Streptophyta</taxon>
        <taxon>Embryophyta</taxon>
        <taxon>Tracheophyta</taxon>
        <taxon>Spermatophyta</taxon>
        <taxon>Magnoliopsida</taxon>
        <taxon>eudicotyledons</taxon>
        <taxon>Gunneridae</taxon>
        <taxon>Pentapetalae</taxon>
        <taxon>rosids</taxon>
        <taxon>malvids</taxon>
        <taxon>Myrtales</taxon>
        <taxon>Myrtaceae</taxon>
        <taxon>Myrtoideae</taxon>
        <taxon>Eucalypteae</taxon>
        <taxon>Eucalyptus</taxon>
    </lineage>
</organism>
<dbReference type="InterPro" id="IPR045282">
    <property type="entry name" value="At4g08330-like"/>
</dbReference>
<dbReference type="EMBL" id="JBJKBG010000008">
    <property type="protein sequence ID" value="KAL3724990.1"/>
    <property type="molecule type" value="Genomic_DNA"/>
</dbReference>
<dbReference type="Pfam" id="PF24046">
    <property type="entry name" value="At4g08330"/>
    <property type="match status" value="1"/>
</dbReference>
<name>A0ABD3JCZ7_EUCGL</name>
<protein>
    <recommendedName>
        <fullName evidence="3">Protein yippee-like</fullName>
    </recommendedName>
</protein>
<evidence type="ECO:0008006" key="3">
    <source>
        <dbReference type="Google" id="ProtNLM"/>
    </source>
</evidence>
<dbReference type="PANTHER" id="PTHR33674:SF3">
    <property type="entry name" value="YIPPEE DOMAIN-CONTAINING PROTEIN"/>
    <property type="match status" value="1"/>
</dbReference>
<sequence>MSLRPADVSYSCGSCGYALNLTSSNRITSGIDSKYHKSIKKGFIFFRSVDLCRFTTVAQVNCFPVTWVRRGLKMKLLCHKCRAHIGYGYADSPALHGFDSPNLSTSPFKMVTVKFHALREDR</sequence>
<accession>A0ABD3JCZ7</accession>
<dbReference type="PANTHER" id="PTHR33674">
    <property type="entry name" value="METHIONINE-S-OXIDE REDUCTASE"/>
    <property type="match status" value="1"/>
</dbReference>